<feature type="chain" id="PRO_5021987938" evidence="1">
    <location>
        <begin position="21"/>
        <end position="368"/>
    </location>
</feature>
<feature type="signal peptide" evidence="1">
    <location>
        <begin position="1"/>
        <end position="20"/>
    </location>
</feature>
<dbReference type="AlphaFoldDB" id="A0A517Q8A6"/>
<dbReference type="Gene3D" id="3.40.50.1820">
    <property type="entry name" value="alpha/beta hydrolase"/>
    <property type="match status" value="1"/>
</dbReference>
<evidence type="ECO:0000256" key="1">
    <source>
        <dbReference type="SAM" id="SignalP"/>
    </source>
</evidence>
<dbReference type="SUPFAM" id="SSF53474">
    <property type="entry name" value="alpha/beta-Hydrolases"/>
    <property type="match status" value="1"/>
</dbReference>
<feature type="domain" description="Peptidase S9 prolyl oligopeptidase catalytic" evidence="2">
    <location>
        <begin position="162"/>
        <end position="364"/>
    </location>
</feature>
<dbReference type="EMBL" id="CP037421">
    <property type="protein sequence ID" value="QDT27850.1"/>
    <property type="molecule type" value="Genomic_DNA"/>
</dbReference>
<dbReference type="RefSeq" id="WP_232093021.1">
    <property type="nucleotide sequence ID" value="NZ_CP037421.1"/>
</dbReference>
<sequence length="368" mass="41638" precursor="true">MLRICGMMMCLWGSLPGLLAAEPKPGQDAPIYQEHLDLSYYLDQNGQKQPVKSWKDWQVRRSHILANMQTVMGQVPQPENPVPLEMKVLKEVDFGPVRRLKISYHTDDPDQRVMAYLFVPQAATAVHPVPGILCLHQTNSKIGKEEPAGIRGLPNLKYALELAQRGYVTLAPDYPSFGEYPYDFKAHPEYRSGTMKAIYDNMRSIDLLQSLDYVNGDKIGCVGHSLGGHNTMFTAAFDPRIKALVSSCGFTRFHKYYGGKLKGWTSDRYMPLINSQYQNDPDQVPFDFTEIVACFAPRAFLACAPVSDSNFEVSGVKDVIRIANPIYRLSGHPENLQAVYPEAQHDFPPATRETAYQFFDRHLKDENR</sequence>
<gene>
    <name evidence="3" type="ORF">Enr10x_31840</name>
</gene>
<accession>A0A517Q8A6</accession>
<keyword evidence="4" id="KW-1185">Reference proteome</keyword>
<evidence type="ECO:0000313" key="4">
    <source>
        <dbReference type="Proteomes" id="UP000315647"/>
    </source>
</evidence>
<dbReference type="PANTHER" id="PTHR22946">
    <property type="entry name" value="DIENELACTONE HYDROLASE DOMAIN-CONTAINING PROTEIN-RELATED"/>
    <property type="match status" value="1"/>
</dbReference>
<organism evidence="3 4">
    <name type="scientific">Gimesia panareensis</name>
    <dbReference type="NCBI Taxonomy" id="2527978"/>
    <lineage>
        <taxon>Bacteria</taxon>
        <taxon>Pseudomonadati</taxon>
        <taxon>Planctomycetota</taxon>
        <taxon>Planctomycetia</taxon>
        <taxon>Planctomycetales</taxon>
        <taxon>Planctomycetaceae</taxon>
        <taxon>Gimesia</taxon>
    </lineage>
</organism>
<dbReference type="Pfam" id="PF00326">
    <property type="entry name" value="Peptidase_S9"/>
    <property type="match status" value="1"/>
</dbReference>
<dbReference type="InterPro" id="IPR001375">
    <property type="entry name" value="Peptidase_S9_cat"/>
</dbReference>
<name>A0A517Q8A6_9PLAN</name>
<dbReference type="InterPro" id="IPR029058">
    <property type="entry name" value="AB_hydrolase_fold"/>
</dbReference>
<dbReference type="InterPro" id="IPR050261">
    <property type="entry name" value="FrsA_esterase"/>
</dbReference>
<protein>
    <submittedName>
        <fullName evidence="3">Prolyl oligopeptidase family protein</fullName>
    </submittedName>
</protein>
<evidence type="ECO:0000313" key="3">
    <source>
        <dbReference type="EMBL" id="QDT27850.1"/>
    </source>
</evidence>
<proteinExistence type="predicted"/>
<dbReference type="Proteomes" id="UP000315647">
    <property type="component" value="Chromosome"/>
</dbReference>
<evidence type="ECO:0000259" key="2">
    <source>
        <dbReference type="Pfam" id="PF00326"/>
    </source>
</evidence>
<dbReference type="GO" id="GO:0006508">
    <property type="term" value="P:proteolysis"/>
    <property type="evidence" value="ECO:0007669"/>
    <property type="project" value="InterPro"/>
</dbReference>
<keyword evidence="1" id="KW-0732">Signal</keyword>
<reference evidence="3 4" key="1">
    <citation type="submission" date="2019-03" db="EMBL/GenBank/DDBJ databases">
        <title>Deep-cultivation of Planctomycetes and their phenomic and genomic characterization uncovers novel biology.</title>
        <authorList>
            <person name="Wiegand S."/>
            <person name="Jogler M."/>
            <person name="Boedeker C."/>
            <person name="Pinto D."/>
            <person name="Vollmers J."/>
            <person name="Rivas-Marin E."/>
            <person name="Kohn T."/>
            <person name="Peeters S.H."/>
            <person name="Heuer A."/>
            <person name="Rast P."/>
            <person name="Oberbeckmann S."/>
            <person name="Bunk B."/>
            <person name="Jeske O."/>
            <person name="Meyerdierks A."/>
            <person name="Storesund J.E."/>
            <person name="Kallscheuer N."/>
            <person name="Luecker S."/>
            <person name="Lage O.M."/>
            <person name="Pohl T."/>
            <person name="Merkel B.J."/>
            <person name="Hornburger P."/>
            <person name="Mueller R.-W."/>
            <person name="Bruemmer F."/>
            <person name="Labrenz M."/>
            <person name="Spormann A.M."/>
            <person name="Op den Camp H."/>
            <person name="Overmann J."/>
            <person name="Amann R."/>
            <person name="Jetten M.S.M."/>
            <person name="Mascher T."/>
            <person name="Medema M.H."/>
            <person name="Devos D.P."/>
            <person name="Kaster A.-K."/>
            <person name="Ovreas L."/>
            <person name="Rohde M."/>
            <person name="Galperin M.Y."/>
            <person name="Jogler C."/>
        </authorList>
    </citation>
    <scope>NUCLEOTIDE SEQUENCE [LARGE SCALE GENOMIC DNA]</scope>
    <source>
        <strain evidence="3 4">Enr10</strain>
    </source>
</reference>
<dbReference type="GO" id="GO:0008236">
    <property type="term" value="F:serine-type peptidase activity"/>
    <property type="evidence" value="ECO:0007669"/>
    <property type="project" value="InterPro"/>
</dbReference>